<dbReference type="EMBL" id="LNVX01000338">
    <property type="protein sequence ID" value="OEG70446.1"/>
    <property type="molecule type" value="Genomic_DNA"/>
</dbReference>
<comment type="caution">
    <text evidence="1">The sequence shown here is derived from an EMBL/GenBank/DDBJ whole genome shotgun (WGS) entry which is preliminary data.</text>
</comment>
<proteinExistence type="predicted"/>
<gene>
    <name evidence="1" type="ORF">ATZ36_04440</name>
</gene>
<dbReference type="Proteomes" id="UP000095237">
    <property type="component" value="Unassembled WGS sequence"/>
</dbReference>
<reference evidence="1 2" key="1">
    <citation type="submission" date="2015-11" db="EMBL/GenBank/DDBJ databases">
        <title>Evidence for parallel genomic evolution in an endosymbiosis of termite gut flagellates.</title>
        <authorList>
            <person name="Zheng H."/>
        </authorList>
    </citation>
    <scope>NUCLEOTIDE SEQUENCE [LARGE SCALE GENOMIC DNA]</scope>
    <source>
        <strain evidence="1 2">CET450</strain>
    </source>
</reference>
<accession>A0A1E5IIV5</accession>
<keyword evidence="2" id="KW-1185">Reference proteome</keyword>
<dbReference type="AlphaFoldDB" id="A0A1E5IIV5"/>
<evidence type="ECO:0000313" key="2">
    <source>
        <dbReference type="Proteomes" id="UP000095237"/>
    </source>
</evidence>
<evidence type="ECO:0000313" key="1">
    <source>
        <dbReference type="EMBL" id="OEG70446.1"/>
    </source>
</evidence>
<organism evidence="1 2">
    <name type="scientific">Endomicrobium trichonymphae</name>
    <dbReference type="NCBI Taxonomy" id="1408204"/>
    <lineage>
        <taxon>Bacteria</taxon>
        <taxon>Pseudomonadati</taxon>
        <taxon>Elusimicrobiota</taxon>
        <taxon>Endomicrobiia</taxon>
        <taxon>Endomicrobiales</taxon>
        <taxon>Endomicrobiaceae</taxon>
        <taxon>Candidatus Endomicrobiellum</taxon>
    </lineage>
</organism>
<sequence length="63" mass="6884">MRGGASAAMLFRLRDGSILLPPPGDCKRNKSKVVWGLIAAECGSIISFSSYLWRERSEIISGK</sequence>
<name>A0A1E5IIV5_ENDTX</name>
<protein>
    <submittedName>
        <fullName evidence="1">Uncharacterized protein</fullName>
    </submittedName>
</protein>